<sequence>MGDPYLVTVATALALAVVTRVARGGWQAVAEHRPAAVAYLRRGARATVVTALAELHLRRAVVAARQGTVRRDGSLPRGADPAERIVFGALHGSMSPRSLVQRPPVRRMLAGLRGDLVSSGALLPAWRWVVLRLLLLAAIALAALRLGQGGPVPPLACAIAVAVVLWLVPRRTFAGRRTLRALRARHPPGGRDVGMLVALYGKPALLASMPRFAEQGGLLGGGASDDSPGGGSGGQNFAAGGHETP</sequence>
<dbReference type="NCBIfam" id="TIGR04222">
    <property type="entry name" value="near_uncomplex"/>
    <property type="match status" value="1"/>
</dbReference>
<proteinExistence type="predicted"/>
<feature type="region of interest" description="Disordered" evidence="1">
    <location>
        <begin position="218"/>
        <end position="245"/>
    </location>
</feature>
<protein>
    <recommendedName>
        <fullName evidence="5">TIGR04222 domain-containing membrane protein</fullName>
    </recommendedName>
</protein>
<evidence type="ECO:0000256" key="1">
    <source>
        <dbReference type="SAM" id="MobiDB-lite"/>
    </source>
</evidence>
<keyword evidence="2" id="KW-1133">Transmembrane helix</keyword>
<evidence type="ECO:0000313" key="4">
    <source>
        <dbReference type="Proteomes" id="UP001501116"/>
    </source>
</evidence>
<dbReference type="Proteomes" id="UP001501116">
    <property type="component" value="Unassembled WGS sequence"/>
</dbReference>
<organism evidence="3 4">
    <name type="scientific">Amycolatopsis minnesotensis</name>
    <dbReference type="NCBI Taxonomy" id="337894"/>
    <lineage>
        <taxon>Bacteria</taxon>
        <taxon>Bacillati</taxon>
        <taxon>Actinomycetota</taxon>
        <taxon>Actinomycetes</taxon>
        <taxon>Pseudonocardiales</taxon>
        <taxon>Pseudonocardiaceae</taxon>
        <taxon>Amycolatopsis</taxon>
    </lineage>
</organism>
<evidence type="ECO:0000313" key="3">
    <source>
        <dbReference type="EMBL" id="GAA1945918.1"/>
    </source>
</evidence>
<dbReference type="InterPro" id="IPR026467">
    <property type="entry name" value="Ser/Gly_Cys_C_dom"/>
</dbReference>
<name>A0ABP5BJ12_9PSEU</name>
<gene>
    <name evidence="3" type="ORF">GCM10009754_12210</name>
</gene>
<dbReference type="EMBL" id="BAAANN010000004">
    <property type="protein sequence ID" value="GAA1945918.1"/>
    <property type="molecule type" value="Genomic_DNA"/>
</dbReference>
<evidence type="ECO:0008006" key="5">
    <source>
        <dbReference type="Google" id="ProtNLM"/>
    </source>
</evidence>
<dbReference type="RefSeq" id="WP_344414349.1">
    <property type="nucleotide sequence ID" value="NZ_BAAANN010000004.1"/>
</dbReference>
<reference evidence="4" key="1">
    <citation type="journal article" date="2019" name="Int. J. Syst. Evol. Microbiol.">
        <title>The Global Catalogue of Microorganisms (GCM) 10K type strain sequencing project: providing services to taxonomists for standard genome sequencing and annotation.</title>
        <authorList>
            <consortium name="The Broad Institute Genomics Platform"/>
            <consortium name="The Broad Institute Genome Sequencing Center for Infectious Disease"/>
            <person name="Wu L."/>
            <person name="Ma J."/>
        </authorList>
    </citation>
    <scope>NUCLEOTIDE SEQUENCE [LARGE SCALE GENOMIC DNA]</scope>
    <source>
        <strain evidence="4">JCM 14545</strain>
    </source>
</reference>
<keyword evidence="2" id="KW-0472">Membrane</keyword>
<comment type="caution">
    <text evidence="3">The sequence shown here is derived from an EMBL/GenBank/DDBJ whole genome shotgun (WGS) entry which is preliminary data.</text>
</comment>
<keyword evidence="2" id="KW-0812">Transmembrane</keyword>
<evidence type="ECO:0000256" key="2">
    <source>
        <dbReference type="SAM" id="Phobius"/>
    </source>
</evidence>
<feature type="compositionally biased region" description="Gly residues" evidence="1">
    <location>
        <begin position="218"/>
        <end position="234"/>
    </location>
</feature>
<feature type="compositionally biased region" description="Low complexity" evidence="1">
    <location>
        <begin position="235"/>
        <end position="245"/>
    </location>
</feature>
<feature type="transmembrane region" description="Helical" evidence="2">
    <location>
        <begin position="129"/>
        <end position="146"/>
    </location>
</feature>
<keyword evidence="4" id="KW-1185">Reference proteome</keyword>
<feature type="transmembrane region" description="Helical" evidence="2">
    <location>
        <begin position="152"/>
        <end position="168"/>
    </location>
</feature>
<accession>A0ABP5BJ12</accession>